<dbReference type="RefSeq" id="WP_377852801.1">
    <property type="nucleotide sequence ID" value="NZ_JBHLZU010000012.1"/>
</dbReference>
<dbReference type="Proteomes" id="UP001589693">
    <property type="component" value="Unassembled WGS sequence"/>
</dbReference>
<dbReference type="InterPro" id="IPR009061">
    <property type="entry name" value="DNA-bd_dom_put_sf"/>
</dbReference>
<dbReference type="EMBL" id="JBHLZU010000012">
    <property type="protein sequence ID" value="MFB9905502.1"/>
    <property type="molecule type" value="Genomic_DNA"/>
</dbReference>
<accession>A0ABV5ZX71</accession>
<feature type="domain" description="HTH merR-type" evidence="5">
    <location>
        <begin position="6"/>
        <end position="75"/>
    </location>
</feature>
<keyword evidence="3" id="KW-0238">DNA-binding</keyword>
<keyword evidence="7" id="KW-1185">Reference proteome</keyword>
<evidence type="ECO:0000256" key="2">
    <source>
        <dbReference type="ARBA" id="ARBA00023015"/>
    </source>
</evidence>
<keyword evidence="4" id="KW-0804">Transcription</keyword>
<dbReference type="InterPro" id="IPR000551">
    <property type="entry name" value="MerR-type_HTH_dom"/>
</dbReference>
<dbReference type="Gene3D" id="1.10.1660.10">
    <property type="match status" value="1"/>
</dbReference>
<dbReference type="InterPro" id="IPR047057">
    <property type="entry name" value="MerR_fam"/>
</dbReference>
<dbReference type="SUPFAM" id="SSF46955">
    <property type="entry name" value="Putative DNA-binding domain"/>
    <property type="match status" value="1"/>
</dbReference>
<evidence type="ECO:0000259" key="5">
    <source>
        <dbReference type="PROSITE" id="PS50937"/>
    </source>
</evidence>
<keyword evidence="1" id="KW-0678">Repressor</keyword>
<organism evidence="6 7">
    <name type="scientific">Allokutzneria oryzae</name>
    <dbReference type="NCBI Taxonomy" id="1378989"/>
    <lineage>
        <taxon>Bacteria</taxon>
        <taxon>Bacillati</taxon>
        <taxon>Actinomycetota</taxon>
        <taxon>Actinomycetes</taxon>
        <taxon>Pseudonocardiales</taxon>
        <taxon>Pseudonocardiaceae</taxon>
        <taxon>Allokutzneria</taxon>
    </lineage>
</organism>
<protein>
    <submittedName>
        <fullName evidence="6">MerR family transcriptional regulator</fullName>
    </submittedName>
</protein>
<comment type="caution">
    <text evidence="6">The sequence shown here is derived from an EMBL/GenBank/DDBJ whole genome shotgun (WGS) entry which is preliminary data.</text>
</comment>
<evidence type="ECO:0000256" key="1">
    <source>
        <dbReference type="ARBA" id="ARBA00022491"/>
    </source>
</evidence>
<dbReference type="CDD" id="cd00592">
    <property type="entry name" value="HTH_MerR-like"/>
    <property type="match status" value="1"/>
</dbReference>
<evidence type="ECO:0000256" key="4">
    <source>
        <dbReference type="ARBA" id="ARBA00023163"/>
    </source>
</evidence>
<keyword evidence="2" id="KW-0805">Transcription regulation</keyword>
<name>A0ABV5ZX71_9PSEU</name>
<reference evidence="6 7" key="1">
    <citation type="submission" date="2024-09" db="EMBL/GenBank/DDBJ databases">
        <authorList>
            <person name="Sun Q."/>
            <person name="Mori K."/>
        </authorList>
    </citation>
    <scope>NUCLEOTIDE SEQUENCE [LARGE SCALE GENOMIC DNA]</scope>
    <source>
        <strain evidence="6 7">TBRC 7907</strain>
    </source>
</reference>
<dbReference type="Pfam" id="PF13411">
    <property type="entry name" value="MerR_1"/>
    <property type="match status" value="1"/>
</dbReference>
<dbReference type="PANTHER" id="PTHR30204">
    <property type="entry name" value="REDOX-CYCLING DRUG-SENSING TRANSCRIPTIONAL ACTIVATOR SOXR"/>
    <property type="match status" value="1"/>
</dbReference>
<dbReference type="PRINTS" id="PR00040">
    <property type="entry name" value="HTHMERR"/>
</dbReference>
<sequence length="339" mass="37647">MNDNRLYPIGDAARRTGLSVSAIRFYADAGVIAPTRQTDGGHRLYDIDAIARLELVRTLRDLGAGLDDIRGLLAEETSLHDLAETHLQVVERHLRDLRARRAVLRTIVNQPTATERVSLMHSLVSMSDDSRNQLLDEFWSEVTEGLTVHPAYVERLHRMRPQLPEDPTTEQLQAWIQLADLVQDDAFRDSVRQFFHACFTSPKSVDLTAPGRLARMEEHGQLEELAREAERSGLSPESPQAREIAERVLASLADLTADATGAPLDEQALADLRRSMTHPDPSCAASQFAERFASEFTGLLGTYLSLMATINGSPRPDEWEDTGASEEWMAAALRTPADA</sequence>
<evidence type="ECO:0000313" key="6">
    <source>
        <dbReference type="EMBL" id="MFB9905502.1"/>
    </source>
</evidence>
<dbReference type="PROSITE" id="PS50937">
    <property type="entry name" value="HTH_MERR_2"/>
    <property type="match status" value="1"/>
</dbReference>
<dbReference type="SMART" id="SM00422">
    <property type="entry name" value="HTH_MERR"/>
    <property type="match status" value="1"/>
</dbReference>
<gene>
    <name evidence="6" type="ORF">ACFFQA_16325</name>
</gene>
<proteinExistence type="predicted"/>
<evidence type="ECO:0000256" key="3">
    <source>
        <dbReference type="ARBA" id="ARBA00023125"/>
    </source>
</evidence>
<evidence type="ECO:0000313" key="7">
    <source>
        <dbReference type="Proteomes" id="UP001589693"/>
    </source>
</evidence>
<dbReference type="PANTHER" id="PTHR30204:SF69">
    <property type="entry name" value="MERR-FAMILY TRANSCRIPTIONAL REGULATOR"/>
    <property type="match status" value="1"/>
</dbReference>